<feature type="transmembrane region" description="Helical" evidence="2">
    <location>
        <begin position="49"/>
        <end position="67"/>
    </location>
</feature>
<proteinExistence type="predicted"/>
<evidence type="ECO:0000313" key="3">
    <source>
        <dbReference type="EMBL" id="KPV74548.1"/>
    </source>
</evidence>
<keyword evidence="4" id="KW-1185">Reference proteome</keyword>
<evidence type="ECO:0000313" key="4">
    <source>
        <dbReference type="Proteomes" id="UP000053890"/>
    </source>
</evidence>
<gene>
    <name evidence="3" type="ORF">RHOBADRAFT_66661</name>
</gene>
<feature type="region of interest" description="Disordered" evidence="1">
    <location>
        <begin position="17"/>
        <end position="45"/>
    </location>
</feature>
<name>A0A194S1E9_RHOGW</name>
<dbReference type="RefSeq" id="XP_018270597.1">
    <property type="nucleotide sequence ID" value="XM_018419030.1"/>
</dbReference>
<dbReference type="GeneID" id="28979476"/>
<dbReference type="Proteomes" id="UP000053890">
    <property type="component" value="Unassembled WGS sequence"/>
</dbReference>
<dbReference type="AlphaFoldDB" id="A0A194S1E9"/>
<protein>
    <submittedName>
        <fullName evidence="3">Uncharacterized protein</fullName>
    </submittedName>
</protein>
<sequence length="100" mass="10839">MLAHTLRPARLLPTLRQTVRHASVGGSSQTPIQDDKRDLQNKAREHSNTLVFGGLAAVGATAVWWMMADTSDPAKPTLKQTAGENRQPAGQYPPPDKAKL</sequence>
<feature type="compositionally biased region" description="Basic and acidic residues" evidence="1">
    <location>
        <begin position="33"/>
        <end position="45"/>
    </location>
</feature>
<dbReference type="EMBL" id="KQ474080">
    <property type="protein sequence ID" value="KPV74548.1"/>
    <property type="molecule type" value="Genomic_DNA"/>
</dbReference>
<dbReference type="OMA" id="AVWWKSA"/>
<feature type="region of interest" description="Disordered" evidence="1">
    <location>
        <begin position="72"/>
        <end position="100"/>
    </location>
</feature>
<accession>A0A194S1E9</accession>
<reference evidence="3 4" key="1">
    <citation type="journal article" date="2015" name="Front. Microbiol.">
        <title>Genome sequence of the plant growth promoting endophytic yeast Rhodotorula graminis WP1.</title>
        <authorList>
            <person name="Firrincieli A."/>
            <person name="Otillar R."/>
            <person name="Salamov A."/>
            <person name="Schmutz J."/>
            <person name="Khan Z."/>
            <person name="Redman R.S."/>
            <person name="Fleck N.D."/>
            <person name="Lindquist E."/>
            <person name="Grigoriev I.V."/>
            <person name="Doty S.L."/>
        </authorList>
    </citation>
    <scope>NUCLEOTIDE SEQUENCE [LARGE SCALE GENOMIC DNA]</scope>
    <source>
        <strain evidence="3 4">WP1</strain>
    </source>
</reference>
<keyword evidence="2" id="KW-1133">Transmembrane helix</keyword>
<keyword evidence="2" id="KW-0812">Transmembrane</keyword>
<evidence type="ECO:0000256" key="2">
    <source>
        <dbReference type="SAM" id="Phobius"/>
    </source>
</evidence>
<organism evidence="3 4">
    <name type="scientific">Rhodotorula graminis (strain WP1)</name>
    <dbReference type="NCBI Taxonomy" id="578459"/>
    <lineage>
        <taxon>Eukaryota</taxon>
        <taxon>Fungi</taxon>
        <taxon>Dikarya</taxon>
        <taxon>Basidiomycota</taxon>
        <taxon>Pucciniomycotina</taxon>
        <taxon>Microbotryomycetes</taxon>
        <taxon>Sporidiobolales</taxon>
        <taxon>Sporidiobolaceae</taxon>
        <taxon>Rhodotorula</taxon>
    </lineage>
</organism>
<evidence type="ECO:0000256" key="1">
    <source>
        <dbReference type="SAM" id="MobiDB-lite"/>
    </source>
</evidence>
<dbReference type="OrthoDB" id="2527781at2759"/>
<feature type="compositionally biased region" description="Pro residues" evidence="1">
    <location>
        <begin position="91"/>
        <end position="100"/>
    </location>
</feature>
<keyword evidence="2" id="KW-0472">Membrane</keyword>